<protein>
    <recommendedName>
        <fullName evidence="6">Transcription antitermination protein NusB</fullName>
    </recommendedName>
    <alternativeName>
        <fullName evidence="6">Antitermination factor NusB</fullName>
    </alternativeName>
</protein>
<dbReference type="Proteomes" id="UP000005380">
    <property type="component" value="Chromosome"/>
</dbReference>
<dbReference type="RefSeq" id="WP_006459208.1">
    <property type="nucleotide sequence ID" value="NZ_CP007030.1"/>
</dbReference>
<feature type="region of interest" description="Disordered" evidence="7">
    <location>
        <begin position="1"/>
        <end position="33"/>
    </location>
</feature>
<evidence type="ECO:0000256" key="4">
    <source>
        <dbReference type="ARBA" id="ARBA00023015"/>
    </source>
</evidence>
<feature type="compositionally biased region" description="Basic and acidic residues" evidence="7">
    <location>
        <begin position="1"/>
        <end position="13"/>
    </location>
</feature>
<dbReference type="OrthoDB" id="9789556at2"/>
<evidence type="ECO:0000313" key="10">
    <source>
        <dbReference type="Proteomes" id="UP000005380"/>
    </source>
</evidence>
<evidence type="ECO:0000256" key="1">
    <source>
        <dbReference type="ARBA" id="ARBA00005952"/>
    </source>
</evidence>
<dbReference type="GO" id="GO:0003723">
    <property type="term" value="F:RNA binding"/>
    <property type="evidence" value="ECO:0007669"/>
    <property type="project" value="UniProtKB-UniRule"/>
</dbReference>
<dbReference type="GO" id="GO:0005829">
    <property type="term" value="C:cytosol"/>
    <property type="evidence" value="ECO:0007669"/>
    <property type="project" value="TreeGrafter"/>
</dbReference>
<accession>W0DQX1</accession>
<feature type="domain" description="NusB/RsmB/TIM44" evidence="8">
    <location>
        <begin position="35"/>
        <end position="158"/>
    </location>
</feature>
<evidence type="ECO:0000256" key="3">
    <source>
        <dbReference type="ARBA" id="ARBA00022884"/>
    </source>
</evidence>
<dbReference type="PANTHER" id="PTHR11078">
    <property type="entry name" value="N UTILIZATION SUBSTANCE PROTEIN B-RELATED"/>
    <property type="match status" value="1"/>
</dbReference>
<dbReference type="HOGENOM" id="CLU_087843_4_1_6"/>
<evidence type="ECO:0000256" key="6">
    <source>
        <dbReference type="HAMAP-Rule" id="MF_00073"/>
    </source>
</evidence>
<dbReference type="STRING" id="717772.THIAE_03735"/>
<dbReference type="EMBL" id="CP007030">
    <property type="protein sequence ID" value="AHF01020.1"/>
    <property type="molecule type" value="Genomic_DNA"/>
</dbReference>
<dbReference type="Gene3D" id="1.10.940.10">
    <property type="entry name" value="NusB-like"/>
    <property type="match status" value="1"/>
</dbReference>
<evidence type="ECO:0000256" key="7">
    <source>
        <dbReference type="SAM" id="MobiDB-lite"/>
    </source>
</evidence>
<dbReference type="AlphaFoldDB" id="W0DQX1"/>
<dbReference type="HAMAP" id="MF_00073">
    <property type="entry name" value="NusB"/>
    <property type="match status" value="1"/>
</dbReference>
<comment type="function">
    <text evidence="6">Involved in transcription antitermination. Required for transcription of ribosomal RNA (rRNA) genes. Binds specifically to the boxA antiterminator sequence of the ribosomal RNA (rrn) operons.</text>
</comment>
<keyword evidence="5 6" id="KW-0804">Transcription</keyword>
<evidence type="ECO:0000313" key="9">
    <source>
        <dbReference type="EMBL" id="AHF01020.1"/>
    </source>
</evidence>
<dbReference type="KEGG" id="tao:THIAE_03735"/>
<dbReference type="InterPro" id="IPR011605">
    <property type="entry name" value="NusB_fam"/>
</dbReference>
<dbReference type="NCBIfam" id="TIGR01951">
    <property type="entry name" value="nusB"/>
    <property type="match status" value="1"/>
</dbReference>
<organism evidence="9 10">
    <name type="scientific">Thiomicrospira aerophila AL3</name>
    <dbReference type="NCBI Taxonomy" id="717772"/>
    <lineage>
        <taxon>Bacteria</taxon>
        <taxon>Pseudomonadati</taxon>
        <taxon>Pseudomonadota</taxon>
        <taxon>Gammaproteobacteria</taxon>
        <taxon>Thiotrichales</taxon>
        <taxon>Piscirickettsiaceae</taxon>
        <taxon>Thiomicrospira</taxon>
    </lineage>
</organism>
<gene>
    <name evidence="6" type="primary">nusB</name>
    <name evidence="9" type="ORF">THIAE_03735</name>
</gene>
<dbReference type="GO" id="GO:0006353">
    <property type="term" value="P:DNA-templated transcription termination"/>
    <property type="evidence" value="ECO:0007669"/>
    <property type="project" value="UniProtKB-UniRule"/>
</dbReference>
<dbReference type="InParanoid" id="W0DQX1"/>
<keyword evidence="3 6" id="KW-0694">RNA-binding</keyword>
<evidence type="ECO:0000259" key="8">
    <source>
        <dbReference type="Pfam" id="PF01029"/>
    </source>
</evidence>
<name>W0DQX1_9GAMM</name>
<dbReference type="FunCoup" id="W0DQX1">
    <property type="interactions" value="355"/>
</dbReference>
<evidence type="ECO:0000256" key="2">
    <source>
        <dbReference type="ARBA" id="ARBA00022814"/>
    </source>
</evidence>
<keyword evidence="10" id="KW-1185">Reference proteome</keyword>
<keyword evidence="4 6" id="KW-0805">Transcription regulation</keyword>
<sequence length="167" mass="19307">MSEKSWEKLDLADLIKQPSEPVDDDQKPVSQRSMTRRVAVQALYQWTLNPQDTYLIEKQFYEEGWLSGTDRVWFKDILNQVTQDVALLDDTYAPFLDRSVKLINPVERCILRLAVYELRDQVQVPSKVIINEAVELTKHFGAEDAHKYINGVVDKVAKQLRPVEFGA</sequence>
<dbReference type="GO" id="GO:0031564">
    <property type="term" value="P:transcription antitermination"/>
    <property type="evidence" value="ECO:0007669"/>
    <property type="project" value="UniProtKB-KW"/>
</dbReference>
<dbReference type="eggNOG" id="COG0781">
    <property type="taxonomic scope" value="Bacteria"/>
</dbReference>
<dbReference type="InterPro" id="IPR035926">
    <property type="entry name" value="NusB-like_sf"/>
</dbReference>
<dbReference type="SUPFAM" id="SSF48013">
    <property type="entry name" value="NusB-like"/>
    <property type="match status" value="1"/>
</dbReference>
<dbReference type="InterPro" id="IPR006027">
    <property type="entry name" value="NusB_RsmB_TIM44"/>
</dbReference>
<keyword evidence="2 6" id="KW-0889">Transcription antitermination</keyword>
<proteinExistence type="inferred from homology"/>
<dbReference type="PANTHER" id="PTHR11078:SF3">
    <property type="entry name" value="ANTITERMINATION NUSB DOMAIN-CONTAINING PROTEIN"/>
    <property type="match status" value="1"/>
</dbReference>
<reference evidence="9 10" key="1">
    <citation type="submission" date="2013-12" db="EMBL/GenBank/DDBJ databases">
        <authorList>
            <consortium name="DOE Joint Genome Institute"/>
            <person name="Kappler U."/>
            <person name="Huntemann M."/>
            <person name="Han J."/>
            <person name="Chen A."/>
            <person name="Kyrpides N."/>
            <person name="Mavromatis K."/>
            <person name="Markowitz V."/>
            <person name="Palaniappan K."/>
            <person name="Ivanova N."/>
            <person name="Schaumberg A."/>
            <person name="Pati A."/>
            <person name="Liolios K."/>
            <person name="Nordberg H.P."/>
            <person name="Cantor M.N."/>
            <person name="Hua S.X."/>
            <person name="Woyke T."/>
        </authorList>
    </citation>
    <scope>NUCLEOTIDE SEQUENCE [LARGE SCALE GENOMIC DNA]</scope>
    <source>
        <strain evidence="10">AL2</strain>
    </source>
</reference>
<comment type="similarity">
    <text evidence="1 6">Belongs to the NusB family.</text>
</comment>
<dbReference type="Pfam" id="PF01029">
    <property type="entry name" value="NusB"/>
    <property type="match status" value="1"/>
</dbReference>
<evidence type="ECO:0000256" key="5">
    <source>
        <dbReference type="ARBA" id="ARBA00023163"/>
    </source>
</evidence>